<protein>
    <submittedName>
        <fullName evidence="2">Uncharacterized protein</fullName>
    </submittedName>
</protein>
<organism evidence="2 3">
    <name type="scientific">Nocardioides plantarum</name>
    <dbReference type="NCBI Taxonomy" id="29299"/>
    <lineage>
        <taxon>Bacteria</taxon>
        <taxon>Bacillati</taxon>
        <taxon>Actinomycetota</taxon>
        <taxon>Actinomycetes</taxon>
        <taxon>Propionibacteriales</taxon>
        <taxon>Nocardioidaceae</taxon>
        <taxon>Nocardioides</taxon>
    </lineage>
</organism>
<feature type="signal peptide" evidence="1">
    <location>
        <begin position="1"/>
        <end position="24"/>
    </location>
</feature>
<evidence type="ECO:0000313" key="3">
    <source>
        <dbReference type="Proteomes" id="UP001589750"/>
    </source>
</evidence>
<sequence>MRWRVAVAVLLALVVGAAGGWAYASMQDDDAPDTGPVAAAIEPIPATPSLPVKVAQPDPDDDTLEPEVVLDPTELQIPVEGDPEYVVRLPVPRGWKRTFDGETKFGFTVPGNSPKSYGLRVQIIAAQRRSVDSALRARISSLQSAVLQGNLGDLDYTLNKTGDGFTATYVDTDGYNRVTVEKFYEGEDDNAFVTVAAYGRFRDRAGLEDLSARIGIELSTSEPGQNP</sequence>
<reference evidence="2 3" key="1">
    <citation type="submission" date="2024-09" db="EMBL/GenBank/DDBJ databases">
        <authorList>
            <person name="Sun Q."/>
            <person name="Mori K."/>
        </authorList>
    </citation>
    <scope>NUCLEOTIDE SEQUENCE [LARGE SCALE GENOMIC DNA]</scope>
    <source>
        <strain evidence="2 3">JCM 9626</strain>
    </source>
</reference>
<proteinExistence type="predicted"/>
<feature type="chain" id="PRO_5046830086" evidence="1">
    <location>
        <begin position="25"/>
        <end position="227"/>
    </location>
</feature>
<evidence type="ECO:0000256" key="1">
    <source>
        <dbReference type="SAM" id="SignalP"/>
    </source>
</evidence>
<evidence type="ECO:0000313" key="2">
    <source>
        <dbReference type="EMBL" id="MFB9311480.1"/>
    </source>
</evidence>
<dbReference type="RefSeq" id="WP_140008754.1">
    <property type="nucleotide sequence ID" value="NZ_JBHMDG010000001.1"/>
</dbReference>
<name>A0ABV5K6K7_9ACTN</name>
<keyword evidence="1" id="KW-0732">Signal</keyword>
<dbReference type="Proteomes" id="UP001589750">
    <property type="component" value="Unassembled WGS sequence"/>
</dbReference>
<gene>
    <name evidence="2" type="ORF">ACFFRI_00365</name>
</gene>
<dbReference type="EMBL" id="JBHMDG010000001">
    <property type="protein sequence ID" value="MFB9311480.1"/>
    <property type="molecule type" value="Genomic_DNA"/>
</dbReference>
<accession>A0ABV5K6K7</accession>
<keyword evidence="3" id="KW-1185">Reference proteome</keyword>
<comment type="caution">
    <text evidence="2">The sequence shown here is derived from an EMBL/GenBank/DDBJ whole genome shotgun (WGS) entry which is preliminary data.</text>
</comment>